<evidence type="ECO:0000313" key="2">
    <source>
        <dbReference type="EMBL" id="NKF23820.1"/>
    </source>
</evidence>
<keyword evidence="1" id="KW-0812">Transmembrane</keyword>
<dbReference type="InterPro" id="IPR007332">
    <property type="entry name" value="DUF411"/>
</dbReference>
<keyword evidence="1" id="KW-0472">Membrane</keyword>
<comment type="caution">
    <text evidence="2">The sequence shown here is derived from an EMBL/GenBank/DDBJ whole genome shotgun (WGS) entry which is preliminary data.</text>
</comment>
<protein>
    <submittedName>
        <fullName evidence="2">DUF411 domain-containing protein</fullName>
    </submittedName>
</protein>
<gene>
    <name evidence="2" type="ORF">G7Y82_16020</name>
</gene>
<dbReference type="AlphaFoldDB" id="A0A969WFK0"/>
<keyword evidence="1" id="KW-1133">Transmembrane helix</keyword>
<name>A0A969WFK0_9GAMM</name>
<accession>A0A969WFK0</accession>
<reference evidence="2" key="1">
    <citation type="submission" date="2020-03" db="EMBL/GenBank/DDBJ databases">
        <title>Solimonas marina sp. nov., isolated from deep seawater of the Pacific Ocean.</title>
        <authorList>
            <person name="Liu X."/>
            <person name="Lai Q."/>
            <person name="Sun F."/>
            <person name="Gai Y."/>
            <person name="Li G."/>
            <person name="Shao Z."/>
        </authorList>
    </citation>
    <scope>NUCLEOTIDE SEQUENCE</scope>
    <source>
        <strain evidence="2">C16B3</strain>
    </source>
</reference>
<dbReference type="Pfam" id="PF04214">
    <property type="entry name" value="DUF411"/>
    <property type="match status" value="1"/>
</dbReference>
<dbReference type="RefSeq" id="WP_168149151.1">
    <property type="nucleotide sequence ID" value="NZ_JAAVXB010000010.1"/>
</dbReference>
<feature type="transmembrane region" description="Helical" evidence="1">
    <location>
        <begin position="21"/>
        <end position="40"/>
    </location>
</feature>
<organism evidence="2 3">
    <name type="scientific">Solimonas marina</name>
    <dbReference type="NCBI Taxonomy" id="2714601"/>
    <lineage>
        <taxon>Bacteria</taxon>
        <taxon>Pseudomonadati</taxon>
        <taxon>Pseudomonadota</taxon>
        <taxon>Gammaproteobacteria</taxon>
        <taxon>Nevskiales</taxon>
        <taxon>Nevskiaceae</taxon>
        <taxon>Solimonas</taxon>
    </lineage>
</organism>
<evidence type="ECO:0000313" key="3">
    <source>
        <dbReference type="Proteomes" id="UP000653472"/>
    </source>
</evidence>
<evidence type="ECO:0000256" key="1">
    <source>
        <dbReference type="SAM" id="Phobius"/>
    </source>
</evidence>
<dbReference type="EMBL" id="JAAVXB010000010">
    <property type="protein sequence ID" value="NKF23820.1"/>
    <property type="molecule type" value="Genomic_DNA"/>
</dbReference>
<dbReference type="Proteomes" id="UP000653472">
    <property type="component" value="Unassembled WGS sequence"/>
</dbReference>
<proteinExistence type="predicted"/>
<sequence>MSTIKPPGNRSRRRRPRVHRQLTIIAVIAGAFALAATALLTESAPAAHGPQILVYAESDVLASSAWIQYLREQGFRVQVRYEPYVQAMHDYLHVPAALRGEQTALVDGYIVEGNVPADDIRRLIAEQPHARGLALLGTPARAPGMKDLGGTPGAYKTVLFDRRGSIGVFATH</sequence>
<keyword evidence="3" id="KW-1185">Reference proteome</keyword>